<feature type="binding site" evidence="15">
    <location>
        <position position="485"/>
    </location>
    <ligand>
        <name>Mg(2+)</name>
        <dbReference type="ChEBI" id="CHEBI:18420"/>
        <note>shared with alpha subunit</note>
    </ligand>
</feature>
<dbReference type="Pfam" id="PF03147">
    <property type="entry name" value="FDX-ACB"/>
    <property type="match status" value="1"/>
</dbReference>
<dbReference type="PROSITE" id="PS50886">
    <property type="entry name" value="TRBD"/>
    <property type="match status" value="1"/>
</dbReference>
<dbReference type="PANTHER" id="PTHR10947">
    <property type="entry name" value="PHENYLALANYL-TRNA SYNTHETASE BETA CHAIN AND LEUCINE-RICH REPEAT-CONTAINING PROTEIN 47"/>
    <property type="match status" value="1"/>
</dbReference>
<organism evidence="20 21">
    <name type="scientific">Candidatus Cryptobacteroides intestinigallinarum</name>
    <dbReference type="NCBI Taxonomy" id="2840767"/>
    <lineage>
        <taxon>Bacteria</taxon>
        <taxon>Pseudomonadati</taxon>
        <taxon>Bacteroidota</taxon>
        <taxon>Bacteroidia</taxon>
        <taxon>Bacteroidales</taxon>
        <taxon>Candidatus Cryptobacteroides</taxon>
    </lineage>
</organism>
<dbReference type="FunFam" id="2.40.50.140:FF:000045">
    <property type="entry name" value="Phenylalanine--tRNA ligase beta subunit"/>
    <property type="match status" value="1"/>
</dbReference>
<evidence type="ECO:0000256" key="9">
    <source>
        <dbReference type="ARBA" id="ARBA00022840"/>
    </source>
</evidence>
<dbReference type="InterPro" id="IPR005147">
    <property type="entry name" value="tRNA_synthase_B5-dom"/>
</dbReference>
<dbReference type="InterPro" id="IPR045864">
    <property type="entry name" value="aa-tRNA-synth_II/BPL/LPL"/>
</dbReference>
<dbReference type="InterPro" id="IPR020825">
    <property type="entry name" value="Phe-tRNA_synthase-like_B3/B4"/>
</dbReference>
<evidence type="ECO:0000259" key="18">
    <source>
        <dbReference type="PROSITE" id="PS51447"/>
    </source>
</evidence>
<keyword evidence="6 15" id="KW-0436">Ligase</keyword>
<dbReference type="CDD" id="cd02796">
    <property type="entry name" value="tRNA_bind_bactPheRS"/>
    <property type="match status" value="1"/>
</dbReference>
<dbReference type="EC" id="6.1.1.20" evidence="15"/>
<dbReference type="InterPro" id="IPR045060">
    <property type="entry name" value="Phe-tRNA-ligase_IIc_bsu"/>
</dbReference>
<comment type="cofactor">
    <cofactor evidence="15">
        <name>Mg(2+)</name>
        <dbReference type="ChEBI" id="CHEBI:18420"/>
    </cofactor>
    <text evidence="15">Binds 2 magnesium ions per tetramer.</text>
</comment>
<keyword evidence="11 16" id="KW-0694">RNA-binding</keyword>
<sequence>MKISYNWLKDYLKCDLTAGQIADALTSIGLEVDSLEQVESIPGGLAGVIVAEVVTCREHPDSDHLHITELNTGEGPLLQVVCGAPNVAAGQKVLLATIGTVLGEDFKIKKSKIRGVESFGMICAEDELGIGTSHDGIMVLEPSAVPGTPAKDYLHLETDWIIEIGLTANRVDAASHIGVARDLYAWLKLNNVPCSLDIPDVSAFVEGPEGVCTSESEINGAIPVEVVATELAPRYSGITIKGIKVAPSPEWLQKKLLAIGLRPINNVVDITNFVMNEIGLPLHAFDASKIKGNRIIVRRAAEGEKFVTLDGVERTLSSEDLMIADTQRPLCLAGVFGGEESGITDSTVDMFLESAWFNPVSIRKTSKRHGLKTDASFRYERTADPLAVDYARRRAALLIQELAGGHVVGKIQEFCPEPFRKKTVDLDYDRIEKFIGKKIGHDVIENILTWLSYEFLEKRTDAEGHSAGAKVAVPSYMSDVYRECDVVEEILRIYGYNNIELPSSVRGSVNAIEQPEPEKVRNAVSDFLAANGFVETMNNSLTKSAYYSHLKTFPEDRCVKILNPLSSDLNVMRQTLILGGLEVIAYNINRQVNTMKTFEYGSVYSLKPGMDGSTLASYDEKTAYAMFITGPGEKSWCSEPHKGSYFQLKGYLELLLRRFGADIYSMQYEPAPSDLFSEGLVYRLPGSGEKLAVMGTVAPSLLKQFSIRQPVFAAEIIWPVFFELVKRDKIKYKELPKYPEVKRDLAILLDENVSYADLRKSAFRAGKKLLKSVSLFDVYRGDKIPEGKKQYAMSFVLQDVDKTLTDNDVEKVMSKLLSTFTNEYGAILRD</sequence>
<accession>A0A9D9HJI8</accession>
<keyword evidence="13 15" id="KW-0030">Aminoacyl-tRNA synthetase</keyword>
<evidence type="ECO:0000313" key="21">
    <source>
        <dbReference type="Proteomes" id="UP000823617"/>
    </source>
</evidence>
<evidence type="ECO:0000256" key="1">
    <source>
        <dbReference type="ARBA" id="ARBA00004496"/>
    </source>
</evidence>
<dbReference type="NCBIfam" id="TIGR00472">
    <property type="entry name" value="pheT_bact"/>
    <property type="match status" value="1"/>
</dbReference>
<keyword evidence="12 15" id="KW-0648">Protein biosynthesis</keyword>
<comment type="caution">
    <text evidence="20">The sequence shown here is derived from an EMBL/GenBank/DDBJ whole genome shotgun (WGS) entry which is preliminary data.</text>
</comment>
<dbReference type="InterPro" id="IPR005121">
    <property type="entry name" value="Fdx_antiC-bd"/>
</dbReference>
<dbReference type="Gene3D" id="3.30.930.10">
    <property type="entry name" value="Bira Bifunctional Protein, Domain 2"/>
    <property type="match status" value="1"/>
</dbReference>
<keyword evidence="7 15" id="KW-0479">Metal-binding</keyword>
<dbReference type="InterPro" id="IPR036690">
    <property type="entry name" value="Fdx_antiC-bd_sf"/>
</dbReference>
<comment type="subcellular location">
    <subcellularLocation>
        <location evidence="1 15">Cytoplasm</location>
    </subcellularLocation>
</comment>
<comment type="catalytic activity">
    <reaction evidence="14 15">
        <text>tRNA(Phe) + L-phenylalanine + ATP = L-phenylalanyl-tRNA(Phe) + AMP + diphosphate + H(+)</text>
        <dbReference type="Rhea" id="RHEA:19413"/>
        <dbReference type="Rhea" id="RHEA-COMP:9668"/>
        <dbReference type="Rhea" id="RHEA-COMP:9699"/>
        <dbReference type="ChEBI" id="CHEBI:15378"/>
        <dbReference type="ChEBI" id="CHEBI:30616"/>
        <dbReference type="ChEBI" id="CHEBI:33019"/>
        <dbReference type="ChEBI" id="CHEBI:58095"/>
        <dbReference type="ChEBI" id="CHEBI:78442"/>
        <dbReference type="ChEBI" id="CHEBI:78531"/>
        <dbReference type="ChEBI" id="CHEBI:456215"/>
        <dbReference type="EC" id="6.1.1.20"/>
    </reaction>
</comment>
<name>A0A9D9HJI8_9BACT</name>
<evidence type="ECO:0000256" key="12">
    <source>
        <dbReference type="ARBA" id="ARBA00022917"/>
    </source>
</evidence>
<dbReference type="InterPro" id="IPR004532">
    <property type="entry name" value="Phe-tRNA-ligase_IIc_bsu_bact"/>
</dbReference>
<dbReference type="GO" id="GO:0000287">
    <property type="term" value="F:magnesium ion binding"/>
    <property type="evidence" value="ECO:0007669"/>
    <property type="project" value="UniProtKB-UniRule"/>
</dbReference>
<dbReference type="PROSITE" id="PS51447">
    <property type="entry name" value="FDX_ACB"/>
    <property type="match status" value="1"/>
</dbReference>
<dbReference type="Pfam" id="PF17759">
    <property type="entry name" value="tRNA_synthFbeta"/>
    <property type="match status" value="1"/>
</dbReference>
<evidence type="ECO:0000256" key="11">
    <source>
        <dbReference type="ARBA" id="ARBA00022884"/>
    </source>
</evidence>
<keyword evidence="5 16" id="KW-0820">tRNA-binding</keyword>
<dbReference type="SUPFAM" id="SSF54991">
    <property type="entry name" value="Anticodon-binding domain of PheRS"/>
    <property type="match status" value="1"/>
</dbReference>
<feature type="domain" description="FDX-ACB" evidence="18">
    <location>
        <begin position="736"/>
        <end position="829"/>
    </location>
</feature>
<dbReference type="PROSITE" id="PS51483">
    <property type="entry name" value="B5"/>
    <property type="match status" value="1"/>
</dbReference>
<dbReference type="EMBL" id="JADIMK010000008">
    <property type="protein sequence ID" value="MBO8454993.1"/>
    <property type="molecule type" value="Genomic_DNA"/>
</dbReference>
<keyword evidence="8 15" id="KW-0547">Nucleotide-binding</keyword>
<dbReference type="Proteomes" id="UP000823617">
    <property type="component" value="Unassembled WGS sequence"/>
</dbReference>
<dbReference type="Gene3D" id="3.30.70.380">
    <property type="entry name" value="Ferrodoxin-fold anticodon-binding domain"/>
    <property type="match status" value="1"/>
</dbReference>
<dbReference type="GO" id="GO:0000049">
    <property type="term" value="F:tRNA binding"/>
    <property type="evidence" value="ECO:0007669"/>
    <property type="project" value="UniProtKB-UniRule"/>
</dbReference>
<dbReference type="GO" id="GO:0006432">
    <property type="term" value="P:phenylalanyl-tRNA aminoacylation"/>
    <property type="evidence" value="ECO:0007669"/>
    <property type="project" value="UniProtKB-UniRule"/>
</dbReference>
<evidence type="ECO:0000259" key="19">
    <source>
        <dbReference type="PROSITE" id="PS51483"/>
    </source>
</evidence>
<dbReference type="CDD" id="cd00769">
    <property type="entry name" value="PheRS_beta_core"/>
    <property type="match status" value="1"/>
</dbReference>
<dbReference type="SUPFAM" id="SSF55681">
    <property type="entry name" value="Class II aaRS and biotin synthetases"/>
    <property type="match status" value="1"/>
</dbReference>
<dbReference type="Gene3D" id="3.50.40.10">
    <property type="entry name" value="Phenylalanyl-trna Synthetase, Chain B, domain 3"/>
    <property type="match status" value="1"/>
</dbReference>
<dbReference type="PANTHER" id="PTHR10947:SF0">
    <property type="entry name" value="PHENYLALANINE--TRNA LIGASE BETA SUBUNIT"/>
    <property type="match status" value="1"/>
</dbReference>
<keyword evidence="4 15" id="KW-0963">Cytoplasm</keyword>
<evidence type="ECO:0000313" key="20">
    <source>
        <dbReference type="EMBL" id="MBO8454993.1"/>
    </source>
</evidence>
<dbReference type="FunFam" id="3.50.40.10:FF:000001">
    <property type="entry name" value="Phenylalanine--tRNA ligase beta subunit"/>
    <property type="match status" value="1"/>
</dbReference>
<dbReference type="NCBIfam" id="NF045760">
    <property type="entry name" value="YtpR"/>
    <property type="match status" value="1"/>
</dbReference>
<evidence type="ECO:0000256" key="13">
    <source>
        <dbReference type="ARBA" id="ARBA00023146"/>
    </source>
</evidence>
<reference evidence="20" key="1">
    <citation type="submission" date="2020-10" db="EMBL/GenBank/DDBJ databases">
        <authorList>
            <person name="Gilroy R."/>
        </authorList>
    </citation>
    <scope>NUCLEOTIDE SEQUENCE</scope>
    <source>
        <strain evidence="20">B1-3475</strain>
    </source>
</reference>
<evidence type="ECO:0000256" key="15">
    <source>
        <dbReference type="HAMAP-Rule" id="MF_00283"/>
    </source>
</evidence>
<evidence type="ECO:0000259" key="17">
    <source>
        <dbReference type="PROSITE" id="PS50886"/>
    </source>
</evidence>
<dbReference type="GO" id="GO:0009328">
    <property type="term" value="C:phenylalanine-tRNA ligase complex"/>
    <property type="evidence" value="ECO:0007669"/>
    <property type="project" value="TreeGrafter"/>
</dbReference>
<evidence type="ECO:0000256" key="4">
    <source>
        <dbReference type="ARBA" id="ARBA00022490"/>
    </source>
</evidence>
<dbReference type="GO" id="GO:0005524">
    <property type="term" value="F:ATP binding"/>
    <property type="evidence" value="ECO:0007669"/>
    <property type="project" value="UniProtKB-UniRule"/>
</dbReference>
<keyword evidence="9 15" id="KW-0067">ATP-binding</keyword>
<proteinExistence type="inferred from homology"/>
<keyword evidence="10 15" id="KW-0460">Magnesium</keyword>
<dbReference type="GO" id="GO:0004826">
    <property type="term" value="F:phenylalanine-tRNA ligase activity"/>
    <property type="evidence" value="ECO:0007669"/>
    <property type="project" value="UniProtKB-UniRule"/>
</dbReference>
<evidence type="ECO:0000256" key="16">
    <source>
        <dbReference type="PROSITE-ProRule" id="PRU00209"/>
    </source>
</evidence>
<dbReference type="Pfam" id="PF03483">
    <property type="entry name" value="B3_4"/>
    <property type="match status" value="1"/>
</dbReference>
<dbReference type="SMART" id="SM00873">
    <property type="entry name" value="B3_4"/>
    <property type="match status" value="1"/>
</dbReference>
<evidence type="ECO:0000256" key="5">
    <source>
        <dbReference type="ARBA" id="ARBA00022555"/>
    </source>
</evidence>
<comment type="similarity">
    <text evidence="2 15">Belongs to the phenylalanyl-tRNA synthetase beta subunit family. Type 1 subfamily.</text>
</comment>
<evidence type="ECO:0000256" key="2">
    <source>
        <dbReference type="ARBA" id="ARBA00008653"/>
    </source>
</evidence>
<dbReference type="Pfam" id="PF03484">
    <property type="entry name" value="B5"/>
    <property type="match status" value="1"/>
</dbReference>
<dbReference type="SUPFAM" id="SSF56037">
    <property type="entry name" value="PheT/TilS domain"/>
    <property type="match status" value="1"/>
</dbReference>
<dbReference type="Gene3D" id="3.30.56.10">
    <property type="match status" value="2"/>
</dbReference>
<dbReference type="SUPFAM" id="SSF50249">
    <property type="entry name" value="Nucleic acid-binding proteins"/>
    <property type="match status" value="1"/>
</dbReference>
<feature type="binding site" evidence="15">
    <location>
        <position position="479"/>
    </location>
    <ligand>
        <name>Mg(2+)</name>
        <dbReference type="ChEBI" id="CHEBI:18420"/>
        <note>shared with alpha subunit</note>
    </ligand>
</feature>
<evidence type="ECO:0000256" key="6">
    <source>
        <dbReference type="ARBA" id="ARBA00022598"/>
    </source>
</evidence>
<dbReference type="InterPro" id="IPR033714">
    <property type="entry name" value="tRNA_bind_bactPheRS"/>
</dbReference>
<dbReference type="InterPro" id="IPR002547">
    <property type="entry name" value="tRNA-bd_dom"/>
</dbReference>
<dbReference type="Gene3D" id="2.40.50.140">
    <property type="entry name" value="Nucleic acid-binding proteins"/>
    <property type="match status" value="1"/>
</dbReference>
<feature type="domain" description="TRNA-binding" evidence="17">
    <location>
        <begin position="42"/>
        <end position="151"/>
    </location>
</feature>
<evidence type="ECO:0000256" key="7">
    <source>
        <dbReference type="ARBA" id="ARBA00022723"/>
    </source>
</evidence>
<dbReference type="InterPro" id="IPR012340">
    <property type="entry name" value="NA-bd_OB-fold"/>
</dbReference>
<dbReference type="InterPro" id="IPR041616">
    <property type="entry name" value="PheRS_beta_core"/>
</dbReference>
<evidence type="ECO:0000256" key="8">
    <source>
        <dbReference type="ARBA" id="ARBA00022741"/>
    </source>
</evidence>
<dbReference type="HAMAP" id="MF_00283">
    <property type="entry name" value="Phe_tRNA_synth_beta1"/>
    <property type="match status" value="1"/>
</dbReference>
<evidence type="ECO:0000256" key="14">
    <source>
        <dbReference type="ARBA" id="ARBA00049255"/>
    </source>
</evidence>
<evidence type="ECO:0000256" key="3">
    <source>
        <dbReference type="ARBA" id="ARBA00011209"/>
    </source>
</evidence>
<feature type="domain" description="B5" evidence="19">
    <location>
        <begin position="419"/>
        <end position="501"/>
    </location>
</feature>
<dbReference type="SMART" id="SM00874">
    <property type="entry name" value="B5"/>
    <property type="match status" value="1"/>
</dbReference>
<dbReference type="FunFam" id="3.30.70.380:FF:000001">
    <property type="entry name" value="Phenylalanine--tRNA ligase beta subunit"/>
    <property type="match status" value="1"/>
</dbReference>
<dbReference type="Pfam" id="PF01588">
    <property type="entry name" value="tRNA_bind"/>
    <property type="match status" value="1"/>
</dbReference>
<dbReference type="SUPFAM" id="SSF46955">
    <property type="entry name" value="Putative DNA-binding domain"/>
    <property type="match status" value="1"/>
</dbReference>
<dbReference type="AlphaFoldDB" id="A0A9D9HJI8"/>
<comment type="subunit">
    <text evidence="3 15">Tetramer of two alpha and two beta subunits.</text>
</comment>
<feature type="binding site" evidence="15">
    <location>
        <position position="488"/>
    </location>
    <ligand>
        <name>Mg(2+)</name>
        <dbReference type="ChEBI" id="CHEBI:18420"/>
        <note>shared with alpha subunit</note>
    </ligand>
</feature>
<dbReference type="SMART" id="SM00896">
    <property type="entry name" value="FDX-ACB"/>
    <property type="match status" value="1"/>
</dbReference>
<evidence type="ECO:0000256" key="10">
    <source>
        <dbReference type="ARBA" id="ARBA00022842"/>
    </source>
</evidence>
<protein>
    <recommendedName>
        <fullName evidence="15">Phenylalanine--tRNA ligase beta subunit</fullName>
        <ecNumber evidence="15">6.1.1.20</ecNumber>
    </recommendedName>
    <alternativeName>
        <fullName evidence="15">Phenylalanyl-tRNA synthetase beta subunit</fullName>
        <shortName evidence="15">PheRS</shortName>
    </alternativeName>
</protein>
<dbReference type="InterPro" id="IPR005146">
    <property type="entry name" value="B3/B4_tRNA-bd"/>
</dbReference>
<gene>
    <name evidence="15" type="primary">pheT</name>
    <name evidence="20" type="ORF">IAC08_01135</name>
</gene>
<feature type="binding site" evidence="15">
    <location>
        <position position="489"/>
    </location>
    <ligand>
        <name>Mg(2+)</name>
        <dbReference type="ChEBI" id="CHEBI:18420"/>
        <note>shared with alpha subunit</note>
    </ligand>
</feature>
<reference evidence="20" key="2">
    <citation type="journal article" date="2021" name="PeerJ">
        <title>Extensive microbial diversity within the chicken gut microbiome revealed by metagenomics and culture.</title>
        <authorList>
            <person name="Gilroy R."/>
            <person name="Ravi A."/>
            <person name="Getino M."/>
            <person name="Pursley I."/>
            <person name="Horton D.L."/>
            <person name="Alikhan N.F."/>
            <person name="Baker D."/>
            <person name="Gharbi K."/>
            <person name="Hall N."/>
            <person name="Watson M."/>
            <person name="Adriaenssens E.M."/>
            <person name="Foster-Nyarko E."/>
            <person name="Jarju S."/>
            <person name="Secka A."/>
            <person name="Antonio M."/>
            <person name="Oren A."/>
            <person name="Chaudhuri R.R."/>
            <person name="La Ragione R."/>
            <person name="Hildebrand F."/>
            <person name="Pallen M.J."/>
        </authorList>
    </citation>
    <scope>NUCLEOTIDE SEQUENCE</scope>
    <source>
        <strain evidence="20">B1-3475</strain>
    </source>
</reference>
<dbReference type="InterPro" id="IPR009061">
    <property type="entry name" value="DNA-bd_dom_put_sf"/>
</dbReference>